<dbReference type="Proteomes" id="UP000663852">
    <property type="component" value="Unassembled WGS sequence"/>
</dbReference>
<accession>A0A814RA25</accession>
<sequence>MSNPTSPPSNNAAKRSATDDLDEQAKKMKIETPVLERKTPMNSAENNAPAKFVTASALMNVPIPEISDEELLAFTLEFERTHGIN</sequence>
<keyword evidence="4" id="KW-1185">Reference proteome</keyword>
<feature type="compositionally biased region" description="Basic and acidic residues" evidence="1">
    <location>
        <begin position="23"/>
        <end position="39"/>
    </location>
</feature>
<dbReference type="EMBL" id="CAJNOJ010000417">
    <property type="protein sequence ID" value="CAF1440782.1"/>
    <property type="molecule type" value="Genomic_DNA"/>
</dbReference>
<evidence type="ECO:0000313" key="3">
    <source>
        <dbReference type="EMBL" id="CAF1440782.1"/>
    </source>
</evidence>
<dbReference type="Proteomes" id="UP000663828">
    <property type="component" value="Unassembled WGS sequence"/>
</dbReference>
<feature type="compositionally biased region" description="Polar residues" evidence="1">
    <location>
        <begin position="1"/>
        <end position="13"/>
    </location>
</feature>
<dbReference type="OrthoDB" id="10061178at2759"/>
<reference evidence="2" key="1">
    <citation type="submission" date="2021-02" db="EMBL/GenBank/DDBJ databases">
        <authorList>
            <person name="Nowell W R."/>
        </authorList>
    </citation>
    <scope>NUCLEOTIDE SEQUENCE</scope>
</reference>
<evidence type="ECO:0000256" key="1">
    <source>
        <dbReference type="SAM" id="MobiDB-lite"/>
    </source>
</evidence>
<gene>
    <name evidence="3" type="ORF">EDS130_LOCUS38855</name>
    <name evidence="2" type="ORF">XAT740_LOCUS19906</name>
</gene>
<evidence type="ECO:0000313" key="2">
    <source>
        <dbReference type="EMBL" id="CAF1131102.1"/>
    </source>
</evidence>
<proteinExistence type="predicted"/>
<organism evidence="2 4">
    <name type="scientific">Adineta ricciae</name>
    <name type="common">Rotifer</name>
    <dbReference type="NCBI Taxonomy" id="249248"/>
    <lineage>
        <taxon>Eukaryota</taxon>
        <taxon>Metazoa</taxon>
        <taxon>Spiralia</taxon>
        <taxon>Gnathifera</taxon>
        <taxon>Rotifera</taxon>
        <taxon>Eurotatoria</taxon>
        <taxon>Bdelloidea</taxon>
        <taxon>Adinetida</taxon>
        <taxon>Adinetidae</taxon>
        <taxon>Adineta</taxon>
    </lineage>
</organism>
<dbReference type="EMBL" id="CAJNOR010001372">
    <property type="protein sequence ID" value="CAF1131102.1"/>
    <property type="molecule type" value="Genomic_DNA"/>
</dbReference>
<feature type="region of interest" description="Disordered" evidence="1">
    <location>
        <begin position="1"/>
        <end position="47"/>
    </location>
</feature>
<name>A0A814RA25_ADIRI</name>
<evidence type="ECO:0000313" key="4">
    <source>
        <dbReference type="Proteomes" id="UP000663828"/>
    </source>
</evidence>
<dbReference type="AlphaFoldDB" id="A0A814RA25"/>
<comment type="caution">
    <text evidence="2">The sequence shown here is derived from an EMBL/GenBank/DDBJ whole genome shotgun (WGS) entry which is preliminary data.</text>
</comment>
<protein>
    <submittedName>
        <fullName evidence="2">Uncharacterized protein</fullName>
    </submittedName>
</protein>